<evidence type="ECO:0000313" key="10">
    <source>
        <dbReference type="Proteomes" id="UP000199544"/>
    </source>
</evidence>
<keyword evidence="6" id="KW-0378">Hydrolase</keyword>
<evidence type="ECO:0000256" key="7">
    <source>
        <dbReference type="PIRSR" id="PIRSR026583-50"/>
    </source>
</evidence>
<dbReference type="Proteomes" id="UP000199544">
    <property type="component" value="Unassembled WGS sequence"/>
</dbReference>
<dbReference type="EC" id="3.1.4.-" evidence="6"/>
<gene>
    <name evidence="9" type="ORF">SAMN04488137_0058</name>
</gene>
<dbReference type="PROSITE" id="PS50887">
    <property type="entry name" value="GGDEF"/>
    <property type="match status" value="1"/>
</dbReference>
<evidence type="ECO:0000259" key="8">
    <source>
        <dbReference type="PROSITE" id="PS50887"/>
    </source>
</evidence>
<feature type="binding site" evidence="7">
    <location>
        <position position="420"/>
    </location>
    <ligand>
        <name>Mn(2+)</name>
        <dbReference type="ChEBI" id="CHEBI:29035"/>
        <label>1</label>
    </ligand>
</feature>
<dbReference type="STRING" id="459525.SAMN04488137_0058"/>
<dbReference type="Pfam" id="PF01368">
    <property type="entry name" value="DHH"/>
    <property type="match status" value="1"/>
</dbReference>
<dbReference type="InterPro" id="IPR003156">
    <property type="entry name" value="DHHA1_dom"/>
</dbReference>
<dbReference type="SMART" id="SM00267">
    <property type="entry name" value="GGDEF"/>
    <property type="match status" value="1"/>
</dbReference>
<dbReference type="InterPro" id="IPR001667">
    <property type="entry name" value="DDH_dom"/>
</dbReference>
<dbReference type="Gene3D" id="3.30.450.20">
    <property type="entry name" value="PAS domain"/>
    <property type="match status" value="1"/>
</dbReference>
<feature type="binding site" evidence="7">
    <location>
        <position position="444"/>
    </location>
    <ligand>
        <name>Mn(2+)</name>
        <dbReference type="ChEBI" id="CHEBI:29035"/>
        <label>2</label>
    </ligand>
</feature>
<evidence type="ECO:0000256" key="5">
    <source>
        <dbReference type="ARBA" id="ARBA00023136"/>
    </source>
</evidence>
<dbReference type="PIRSF" id="PIRSF026583">
    <property type="entry name" value="YybT"/>
    <property type="match status" value="1"/>
</dbReference>
<keyword evidence="7" id="KW-0464">Manganese</keyword>
<dbReference type="OrthoDB" id="9759476at2"/>
<accession>A0A1H0CVB2</accession>
<evidence type="ECO:0000313" key="9">
    <source>
        <dbReference type="EMBL" id="SDN61832.1"/>
    </source>
</evidence>
<feature type="binding site" evidence="7">
    <location>
        <position position="345"/>
    </location>
    <ligand>
        <name>Mn(2+)</name>
        <dbReference type="ChEBI" id="CHEBI:29035"/>
        <label>1</label>
    </ligand>
</feature>
<keyword evidence="3" id="KW-0812">Transmembrane</keyword>
<comment type="catalytic activity">
    <reaction evidence="6">
        <text>3',3'-c-di-AMP + H2O = 5'-O-phosphonoadenylyl-(3'-&gt;5')-adenosine + H(+)</text>
        <dbReference type="Rhea" id="RHEA:54420"/>
        <dbReference type="ChEBI" id="CHEBI:15377"/>
        <dbReference type="ChEBI" id="CHEBI:15378"/>
        <dbReference type="ChEBI" id="CHEBI:71500"/>
        <dbReference type="ChEBI" id="CHEBI:138171"/>
    </reaction>
</comment>
<reference evidence="10" key="1">
    <citation type="submission" date="2016-10" db="EMBL/GenBank/DDBJ databases">
        <authorList>
            <person name="Varghese N."/>
            <person name="Submissions S."/>
        </authorList>
    </citation>
    <scope>NUCLEOTIDE SEQUENCE [LARGE SCALE GENOMIC DNA]</scope>
    <source>
        <strain evidence="10">CGMCC 1.6854</strain>
    </source>
</reference>
<feature type="binding site" evidence="7">
    <location>
        <position position="420"/>
    </location>
    <ligand>
        <name>Mn(2+)</name>
        <dbReference type="ChEBI" id="CHEBI:29035"/>
        <label>2</label>
    </ligand>
</feature>
<feature type="binding site" evidence="7">
    <location>
        <position position="499"/>
    </location>
    <ligand>
        <name>Mn(2+)</name>
        <dbReference type="ChEBI" id="CHEBI:29035"/>
        <label>2</label>
    </ligand>
</feature>
<dbReference type="InterPro" id="IPR051319">
    <property type="entry name" value="Oligoribo/pAp-PDE_c-di-AMP_PDE"/>
</dbReference>
<dbReference type="GO" id="GO:0016787">
    <property type="term" value="F:hydrolase activity"/>
    <property type="evidence" value="ECO:0007669"/>
    <property type="project" value="UniProtKB-UniRule"/>
</dbReference>
<dbReference type="AlphaFoldDB" id="A0A1H0CVB2"/>
<dbReference type="Pfam" id="PF24898">
    <property type="entry name" value="GGDEF_GdpP"/>
    <property type="match status" value="1"/>
</dbReference>
<dbReference type="PANTHER" id="PTHR47618">
    <property type="entry name" value="BIFUNCTIONAL OLIGORIBONUCLEASE AND PAP PHOSPHATASE NRNA"/>
    <property type="match status" value="1"/>
</dbReference>
<organism evidence="9 10">
    <name type="scientific">Fictibacillus solisalsi</name>
    <dbReference type="NCBI Taxonomy" id="459525"/>
    <lineage>
        <taxon>Bacteria</taxon>
        <taxon>Bacillati</taxon>
        <taxon>Bacillota</taxon>
        <taxon>Bacilli</taxon>
        <taxon>Bacillales</taxon>
        <taxon>Fictibacillaceae</taxon>
        <taxon>Fictibacillus</taxon>
    </lineage>
</organism>
<comment type="subcellular location">
    <subcellularLocation>
        <location evidence="1">Cell membrane</location>
        <topology evidence="1">Multi-pass membrane protein</topology>
    </subcellularLocation>
</comment>
<name>A0A1H0CVB2_9BACL</name>
<dbReference type="Pfam" id="PF02272">
    <property type="entry name" value="DHHA1"/>
    <property type="match status" value="1"/>
</dbReference>
<evidence type="ECO:0000256" key="1">
    <source>
        <dbReference type="ARBA" id="ARBA00004651"/>
    </source>
</evidence>
<dbReference type="Gene3D" id="3.10.310.30">
    <property type="match status" value="1"/>
</dbReference>
<keyword evidence="2 6" id="KW-1003">Cell membrane</keyword>
<feature type="binding site" evidence="7">
    <location>
        <position position="351"/>
    </location>
    <ligand>
        <name>Mn(2+)</name>
        <dbReference type="ChEBI" id="CHEBI:29035"/>
        <label>2</label>
    </ligand>
</feature>
<dbReference type="PANTHER" id="PTHR47618:SF2">
    <property type="entry name" value="CYCLIC-DI-AMP PHOSPHODIESTERASE GDPP"/>
    <property type="match status" value="1"/>
</dbReference>
<dbReference type="Pfam" id="PF21370">
    <property type="entry name" value="PAS_GdpP"/>
    <property type="match status" value="1"/>
</dbReference>
<dbReference type="InterPro" id="IPR000160">
    <property type="entry name" value="GGDEF_dom"/>
</dbReference>
<sequence>MPKFLLKRWHGYPQIALCVISVLLVIIIMSYQWILGAVSFLVLGAIFYLMMRAENSFQEDLGDYISTLSHRIKKVGEEALMEMPIGIILYDDDYKIEWANPFMGAWVGEEAFIGHSLNLISEDLVPFIKSDAREEIVNLKSRKFEVHFKKEERLLYFFDVTEQLEVEHQYEEEQTCLGLIYLDNYEEVTQGLDDQFRSRINSKVISILNKWATDHGIFLKRTSSERFLAVFNKRILHELEKNKFALLDEVREATSKENVALTLSVGVASGPLELPELGQLAQSSLDLALGRGGDQVAIKQQNGKVRFYGGKTNPVEKRTRVRARVISHALSELVLDSDKVIIMGHKSPDMDSMGSAMGILKVAQVNGKEGYIVLDTSDLDTGVERLMNEIKGTDSLWKHFITPEEALEISTAGTLLVVVDTHKPSMVMEERLLSKLDHVVVIDHHRRGEEFIADPVLVYMEPYASSTAELVTELLEYQPKRLKMRMLEATALLAGIIVDTKSFTLRTGSRTFDAASYLRAHGADTILVQRFLKEDLQTYKTRSKLIENAKAYKSGVVISKAEPGDECGQVLIAQAADILLSMNDVTASFVIAKRHDQKISISGRSLGEVNVQMIMEQLGGGGHLTNAACQLENETLDGAETKLKAAIDEYFEGGEEE</sequence>
<dbReference type="InterPro" id="IPR038763">
    <property type="entry name" value="DHH_sf"/>
</dbReference>
<dbReference type="FunFam" id="3.90.1640.10:FF:000002">
    <property type="entry name" value="Cyclic-di-AMP phosphodiesterase"/>
    <property type="match status" value="1"/>
</dbReference>
<dbReference type="GO" id="GO:0003676">
    <property type="term" value="F:nucleic acid binding"/>
    <property type="evidence" value="ECO:0007669"/>
    <property type="project" value="UniProtKB-UniRule"/>
</dbReference>
<comment type="similarity">
    <text evidence="6">Belongs to the GdpP/PdeA phosphodiesterase family.</text>
</comment>
<dbReference type="GO" id="GO:0046872">
    <property type="term" value="F:metal ion binding"/>
    <property type="evidence" value="ECO:0007669"/>
    <property type="project" value="UniProtKB-KW"/>
</dbReference>
<dbReference type="GO" id="GO:0005886">
    <property type="term" value="C:plasma membrane"/>
    <property type="evidence" value="ECO:0007669"/>
    <property type="project" value="UniProtKB-SubCell"/>
</dbReference>
<dbReference type="GO" id="GO:0106409">
    <property type="term" value="F:cyclic-di-AMP phosphodiesterase activity"/>
    <property type="evidence" value="ECO:0007669"/>
    <property type="project" value="RHEA"/>
</dbReference>
<comment type="cofactor">
    <cofactor evidence="7">
        <name>Mn(2+)</name>
        <dbReference type="ChEBI" id="CHEBI:29035"/>
    </cofactor>
    <text evidence="7">For phosphodiesterase activity, probably binds 2 Mn(2+) per subunit.</text>
</comment>
<evidence type="ECO:0000256" key="6">
    <source>
        <dbReference type="PIRNR" id="PIRNR026583"/>
    </source>
</evidence>
<dbReference type="InterPro" id="IPR049553">
    <property type="entry name" value="GdpP-like_PAS"/>
</dbReference>
<keyword evidence="10" id="KW-1185">Reference proteome</keyword>
<proteinExistence type="inferred from homology"/>
<feature type="domain" description="GGDEF" evidence="8">
    <location>
        <begin position="173"/>
        <end position="301"/>
    </location>
</feature>
<dbReference type="EMBL" id="FNHW01000011">
    <property type="protein sequence ID" value="SDN61832.1"/>
    <property type="molecule type" value="Genomic_DNA"/>
</dbReference>
<evidence type="ECO:0000256" key="3">
    <source>
        <dbReference type="ARBA" id="ARBA00022692"/>
    </source>
</evidence>
<keyword evidence="5 6" id="KW-0472">Membrane</keyword>
<dbReference type="Gene3D" id="3.90.1640.10">
    <property type="entry name" value="inorganic pyrophosphatase (n-terminal core)"/>
    <property type="match status" value="1"/>
</dbReference>
<comment type="function">
    <text evidence="6">Has phosphodiesterase (PDE) activity against cyclic-di-AMP (c-di-AMP).</text>
</comment>
<protein>
    <recommendedName>
        <fullName evidence="6">Cyclic-di-AMP phosphodiesterase</fullName>
        <ecNumber evidence="6">3.1.4.-</ecNumber>
    </recommendedName>
</protein>
<keyword evidence="7" id="KW-0479">Metal-binding</keyword>
<dbReference type="RefSeq" id="WP_090239840.1">
    <property type="nucleotide sequence ID" value="NZ_FNHW01000011.1"/>
</dbReference>
<dbReference type="InterPro" id="IPR014528">
    <property type="entry name" value="GdpP/PdeA"/>
</dbReference>
<keyword evidence="4" id="KW-1133">Transmembrane helix</keyword>
<feature type="binding site" evidence="7">
    <location>
        <position position="349"/>
    </location>
    <ligand>
        <name>Mn(2+)</name>
        <dbReference type="ChEBI" id="CHEBI:29035"/>
        <label>1</label>
    </ligand>
</feature>
<dbReference type="SUPFAM" id="SSF64182">
    <property type="entry name" value="DHH phosphoesterases"/>
    <property type="match status" value="1"/>
</dbReference>
<evidence type="ECO:0000256" key="2">
    <source>
        <dbReference type="ARBA" id="ARBA00022475"/>
    </source>
</evidence>
<evidence type="ECO:0000256" key="4">
    <source>
        <dbReference type="ARBA" id="ARBA00022989"/>
    </source>
</evidence>